<reference evidence="1" key="1">
    <citation type="submission" date="2018-07" db="EMBL/GenBank/DDBJ databases">
        <authorList>
            <person name="Quirk P.G."/>
            <person name="Krulwich T.A."/>
        </authorList>
    </citation>
    <scope>NUCLEOTIDE SEQUENCE</scope>
</reference>
<name>A0A380THY8_9ZZZZ</name>
<gene>
    <name evidence="1" type="ORF">DF3PB_4000002</name>
</gene>
<sequence length="62" mass="6965">MSPDKAYEMGFRHIADLAEMSRIADLIEDESLSTYALELMQAWRAGAMAARAMVEKEEATLQ</sequence>
<protein>
    <submittedName>
        <fullName evidence="1">Uncharacterized protein</fullName>
    </submittedName>
</protein>
<evidence type="ECO:0000313" key="1">
    <source>
        <dbReference type="EMBL" id="SUS07264.1"/>
    </source>
</evidence>
<dbReference type="AlphaFoldDB" id="A0A380THY8"/>
<dbReference type="EMBL" id="UIDG01000336">
    <property type="protein sequence ID" value="SUS07264.1"/>
    <property type="molecule type" value="Genomic_DNA"/>
</dbReference>
<accession>A0A380THY8</accession>
<proteinExistence type="predicted"/>
<organism evidence="1">
    <name type="scientific">metagenome</name>
    <dbReference type="NCBI Taxonomy" id="256318"/>
    <lineage>
        <taxon>unclassified sequences</taxon>
        <taxon>metagenomes</taxon>
    </lineage>
</organism>